<feature type="transmembrane region" description="Helical" evidence="1">
    <location>
        <begin position="68"/>
        <end position="86"/>
    </location>
</feature>
<keyword evidence="1" id="KW-1133">Transmembrane helix</keyword>
<keyword evidence="3" id="KW-1185">Reference proteome</keyword>
<reference evidence="2" key="1">
    <citation type="submission" date="2022-11" db="EMBL/GenBank/DDBJ databases">
        <authorList>
            <person name="Hyden B.L."/>
            <person name="Feng K."/>
            <person name="Yates T."/>
            <person name="Jawdy S."/>
            <person name="Smart L.B."/>
            <person name="Muchero W."/>
        </authorList>
    </citation>
    <scope>NUCLEOTIDE SEQUENCE</scope>
    <source>
        <tissue evidence="2">Shoot tip</tissue>
    </source>
</reference>
<gene>
    <name evidence="2" type="ORF">OIU79_018781</name>
</gene>
<accession>A0A9Q0WYR0</accession>
<organism evidence="2 3">
    <name type="scientific">Salix purpurea</name>
    <name type="common">Purple osier willow</name>
    <dbReference type="NCBI Taxonomy" id="77065"/>
    <lineage>
        <taxon>Eukaryota</taxon>
        <taxon>Viridiplantae</taxon>
        <taxon>Streptophyta</taxon>
        <taxon>Embryophyta</taxon>
        <taxon>Tracheophyta</taxon>
        <taxon>Spermatophyta</taxon>
        <taxon>Magnoliopsida</taxon>
        <taxon>eudicotyledons</taxon>
        <taxon>Gunneridae</taxon>
        <taxon>Pentapetalae</taxon>
        <taxon>rosids</taxon>
        <taxon>fabids</taxon>
        <taxon>Malpighiales</taxon>
        <taxon>Salicaceae</taxon>
        <taxon>Saliceae</taxon>
        <taxon>Salix</taxon>
    </lineage>
</organism>
<evidence type="ECO:0000313" key="3">
    <source>
        <dbReference type="Proteomes" id="UP001151532"/>
    </source>
</evidence>
<proteinExistence type="predicted"/>
<dbReference type="AlphaFoldDB" id="A0A9Q0WYR0"/>
<feature type="transmembrane region" description="Helical" evidence="1">
    <location>
        <begin position="39"/>
        <end position="56"/>
    </location>
</feature>
<dbReference type="Proteomes" id="UP001151532">
    <property type="component" value="Chromosome 5"/>
</dbReference>
<dbReference type="EMBL" id="JAPFFK010000002">
    <property type="protein sequence ID" value="KAJ6775672.1"/>
    <property type="molecule type" value="Genomic_DNA"/>
</dbReference>
<name>A0A9Q0WYR0_SALPP</name>
<keyword evidence="1" id="KW-0812">Transmembrane</keyword>
<keyword evidence="1" id="KW-0472">Membrane</keyword>
<sequence length="149" mass="17264">MVSLVLYSDIPTSANTLTFLLTDPGGFISDAYLNRLHPVLVLFVFLEIVALVVIAIEAKNYTKNEITVYFIHLAIFIFRLLLEYCFCESDKCRHQKNYTKQTRMVTWTTVGRKQFESVLLVLSHPQLSQLFDSICTQPASWYRYKPDSK</sequence>
<reference evidence="2" key="2">
    <citation type="journal article" date="2023" name="Int. J. Mol. Sci.">
        <title>De Novo Assembly and Annotation of 11 Diverse Shrub Willow (Salix) Genomes Reveals Novel Gene Organization in Sex-Linked Regions.</title>
        <authorList>
            <person name="Hyden B."/>
            <person name="Feng K."/>
            <person name="Yates T.B."/>
            <person name="Jawdy S."/>
            <person name="Cereghino C."/>
            <person name="Smart L.B."/>
            <person name="Muchero W."/>
        </authorList>
    </citation>
    <scope>NUCLEOTIDE SEQUENCE</scope>
    <source>
        <tissue evidence="2">Shoot tip</tissue>
    </source>
</reference>
<evidence type="ECO:0000256" key="1">
    <source>
        <dbReference type="SAM" id="Phobius"/>
    </source>
</evidence>
<comment type="caution">
    <text evidence="2">The sequence shown here is derived from an EMBL/GenBank/DDBJ whole genome shotgun (WGS) entry which is preliminary data.</text>
</comment>
<evidence type="ECO:0000313" key="2">
    <source>
        <dbReference type="EMBL" id="KAJ6775672.1"/>
    </source>
</evidence>
<protein>
    <submittedName>
        <fullName evidence="2">Uncharacterized protein</fullName>
    </submittedName>
</protein>